<dbReference type="HOGENOM" id="CLU_2244559_0_0_10"/>
<reference evidence="2 3" key="1">
    <citation type="submission" date="2012-09" db="EMBL/GenBank/DDBJ databases">
        <title>The Genome Sequence of Bacteroides oleiciplenus YIT 12058.</title>
        <authorList>
            <consortium name="The Broad Institute Genome Sequencing Platform"/>
            <person name="Earl A."/>
            <person name="Ward D."/>
            <person name="Feldgarden M."/>
            <person name="Gevers D."/>
            <person name="Morotomi M."/>
            <person name="Walker B."/>
            <person name="Young S.K."/>
            <person name="Zeng Q."/>
            <person name="Gargeya S."/>
            <person name="Fitzgerald M."/>
            <person name="Haas B."/>
            <person name="Abouelleil A."/>
            <person name="Alvarado L."/>
            <person name="Arachchi H.M."/>
            <person name="Berlin A.M."/>
            <person name="Chapman S.B."/>
            <person name="Goldberg J."/>
            <person name="Griggs A."/>
            <person name="Gujja S."/>
            <person name="Hansen M."/>
            <person name="Howarth C."/>
            <person name="Imamovic A."/>
            <person name="Larimer J."/>
            <person name="McCowen C."/>
            <person name="Montmayeur A."/>
            <person name="Murphy C."/>
            <person name="Neiman D."/>
            <person name="Pearson M."/>
            <person name="Priest M."/>
            <person name="Roberts A."/>
            <person name="Saif S."/>
            <person name="Shea T."/>
            <person name="Sisk P."/>
            <person name="Sykes S."/>
            <person name="Wortman J."/>
            <person name="Nusbaum C."/>
            <person name="Birren B."/>
        </authorList>
    </citation>
    <scope>NUCLEOTIDE SEQUENCE [LARGE SCALE GENOMIC DNA]</scope>
    <source>
        <strain evidence="2 3">YIT 12058</strain>
    </source>
</reference>
<organism evidence="2 3">
    <name type="scientific">Bacteroides oleiciplenus YIT 12058</name>
    <dbReference type="NCBI Taxonomy" id="742727"/>
    <lineage>
        <taxon>Bacteria</taxon>
        <taxon>Pseudomonadati</taxon>
        <taxon>Bacteroidota</taxon>
        <taxon>Bacteroidia</taxon>
        <taxon>Bacteroidales</taxon>
        <taxon>Bacteroidaceae</taxon>
        <taxon>Bacteroides</taxon>
    </lineage>
</organism>
<dbReference type="eggNOG" id="COG1560">
    <property type="taxonomic scope" value="Bacteria"/>
</dbReference>
<keyword evidence="1" id="KW-0472">Membrane</keyword>
<dbReference type="STRING" id="742727.HMPREF9447_03967"/>
<comment type="caution">
    <text evidence="2">The sequence shown here is derived from an EMBL/GenBank/DDBJ whole genome shotgun (WGS) entry which is preliminary data.</text>
</comment>
<feature type="transmembrane region" description="Helical" evidence="1">
    <location>
        <begin position="6"/>
        <end position="37"/>
    </location>
</feature>
<evidence type="ECO:0000256" key="1">
    <source>
        <dbReference type="SAM" id="Phobius"/>
    </source>
</evidence>
<dbReference type="AlphaFoldDB" id="K9DX96"/>
<dbReference type="Proteomes" id="UP000009872">
    <property type="component" value="Unassembled WGS sequence"/>
</dbReference>
<evidence type="ECO:0000313" key="2">
    <source>
        <dbReference type="EMBL" id="EKU89093.1"/>
    </source>
</evidence>
<protein>
    <submittedName>
        <fullName evidence="2">Uncharacterized protein</fullName>
    </submittedName>
</protein>
<keyword evidence="1" id="KW-1133">Transmembrane helix</keyword>
<accession>K9DX96</accession>
<proteinExistence type="predicted"/>
<evidence type="ECO:0000313" key="3">
    <source>
        <dbReference type="Proteomes" id="UP000009872"/>
    </source>
</evidence>
<keyword evidence="3" id="KW-1185">Reference proteome</keyword>
<sequence length="104" mass="12460">MTVLYSMAYLVCYMVSLLPFWILYRISDVLYIVFYYVMGYKRKIVRNNLRISFPHKEMNEIIAIEKKFYAFSVHVKKSHSGTDRWDMPETAGFRITVLAELMKE</sequence>
<gene>
    <name evidence="2" type="ORF">HMPREF9447_03967</name>
</gene>
<dbReference type="EMBL" id="ADLF01000016">
    <property type="protein sequence ID" value="EKU89093.1"/>
    <property type="molecule type" value="Genomic_DNA"/>
</dbReference>
<name>K9DX96_9BACE</name>
<keyword evidence="1" id="KW-0812">Transmembrane</keyword>
<dbReference type="PATRIC" id="fig|742727.4.peg.4042"/>